<dbReference type="Proteomes" id="UP001153332">
    <property type="component" value="Unassembled WGS sequence"/>
</dbReference>
<gene>
    <name evidence="1" type="ORF">O1611_g10372</name>
</gene>
<name>A0ACC2IZ56_9PEZI</name>
<sequence length="218" mass="23723">MPLSREPSQRALAWVKWNSSKSSLNNHKRVAEPEIVHLGGARVGTAFEVLDLPAPDRSKPAERPPTQWAFNPPPPNPPGIGIAIAGPGGSPIEARDNHLNFENERPITQWFPEFQPGAEKKDETQNPATQTTYPSYLNTTTDAAEPELTSPSSVVPQEVDIVIPGVTLRKSPFCEAYYGRECRDASERGPTSANTIECRGRETSGMEGHTAAAVSTRN</sequence>
<organism evidence="1 2">
    <name type="scientific">Lasiodiplodia mahajangana</name>
    <dbReference type="NCBI Taxonomy" id="1108764"/>
    <lineage>
        <taxon>Eukaryota</taxon>
        <taxon>Fungi</taxon>
        <taxon>Dikarya</taxon>
        <taxon>Ascomycota</taxon>
        <taxon>Pezizomycotina</taxon>
        <taxon>Dothideomycetes</taxon>
        <taxon>Dothideomycetes incertae sedis</taxon>
        <taxon>Botryosphaeriales</taxon>
        <taxon>Botryosphaeriaceae</taxon>
        <taxon>Lasiodiplodia</taxon>
    </lineage>
</organism>
<evidence type="ECO:0000313" key="2">
    <source>
        <dbReference type="Proteomes" id="UP001153332"/>
    </source>
</evidence>
<dbReference type="EMBL" id="JAPUUL010004104">
    <property type="protein sequence ID" value="KAJ8120413.1"/>
    <property type="molecule type" value="Genomic_DNA"/>
</dbReference>
<evidence type="ECO:0000313" key="1">
    <source>
        <dbReference type="EMBL" id="KAJ8120413.1"/>
    </source>
</evidence>
<comment type="caution">
    <text evidence="1">The sequence shown here is derived from an EMBL/GenBank/DDBJ whole genome shotgun (WGS) entry which is preliminary data.</text>
</comment>
<reference evidence="1" key="1">
    <citation type="submission" date="2022-12" db="EMBL/GenBank/DDBJ databases">
        <title>Genome Sequence of Lasiodiplodia mahajangana.</title>
        <authorList>
            <person name="Buettner E."/>
        </authorList>
    </citation>
    <scope>NUCLEOTIDE SEQUENCE</scope>
    <source>
        <strain evidence="1">VT137</strain>
    </source>
</reference>
<protein>
    <submittedName>
        <fullName evidence="1">Uncharacterized protein</fullName>
    </submittedName>
</protein>
<keyword evidence="2" id="KW-1185">Reference proteome</keyword>
<proteinExistence type="predicted"/>
<accession>A0ACC2IZ56</accession>